<dbReference type="Proteomes" id="UP000282378">
    <property type="component" value="Unassembled WGS sequence"/>
</dbReference>
<evidence type="ECO:0000313" key="2">
    <source>
        <dbReference type="Proteomes" id="UP000282378"/>
    </source>
</evidence>
<protein>
    <submittedName>
        <fullName evidence="1">Anti-anti-sigma factor</fullName>
    </submittedName>
</protein>
<sequence>MVKAKVLEAHKILMGLNDSNREAFHDLVNALEGQR</sequence>
<accession>A0A3M2UXX0</accession>
<dbReference type="AlphaFoldDB" id="A0A3M2UXX0"/>
<comment type="caution">
    <text evidence="1">The sequence shown here is derived from an EMBL/GenBank/DDBJ whole genome shotgun (WGS) entry which is preliminary data.</text>
</comment>
<evidence type="ECO:0000313" key="1">
    <source>
        <dbReference type="EMBL" id="RML31796.1"/>
    </source>
</evidence>
<reference evidence="1 2" key="1">
    <citation type="submission" date="2018-08" db="EMBL/GenBank/DDBJ databases">
        <title>Recombination of ecologically and evolutionarily significant loci maintains genetic cohesion in the Pseudomonas syringae species complex.</title>
        <authorList>
            <person name="Dillon M."/>
            <person name="Thakur S."/>
            <person name="Almeida R.N.D."/>
            <person name="Weir B.S."/>
            <person name="Guttman D.S."/>
        </authorList>
    </citation>
    <scope>NUCLEOTIDE SEQUENCE [LARGE SCALE GENOMIC DNA]</scope>
    <source>
        <strain evidence="1 2">88_10</strain>
    </source>
</reference>
<proteinExistence type="predicted"/>
<gene>
    <name evidence="1" type="ORF">APX70_04420</name>
</gene>
<name>A0A3M2UXX0_PSEYM</name>
<organism evidence="1 2">
    <name type="scientific">Pseudomonas syringae pv. maculicola</name>
    <dbReference type="NCBI Taxonomy" id="59511"/>
    <lineage>
        <taxon>Bacteria</taxon>
        <taxon>Pseudomonadati</taxon>
        <taxon>Pseudomonadota</taxon>
        <taxon>Gammaproteobacteria</taxon>
        <taxon>Pseudomonadales</taxon>
        <taxon>Pseudomonadaceae</taxon>
        <taxon>Pseudomonas</taxon>
    </lineage>
</organism>
<dbReference type="EMBL" id="RBNL01004435">
    <property type="protein sequence ID" value="RML31796.1"/>
    <property type="molecule type" value="Genomic_DNA"/>
</dbReference>